<dbReference type="InterPro" id="IPR015421">
    <property type="entry name" value="PyrdxlP-dep_Trfase_major"/>
</dbReference>
<evidence type="ECO:0000256" key="4">
    <source>
        <dbReference type="ARBA" id="ARBA00022898"/>
    </source>
</evidence>
<dbReference type="Gene3D" id="3.40.640.10">
    <property type="entry name" value="Type I PLP-dependent aspartate aminotransferase-like (Major domain)"/>
    <property type="match status" value="1"/>
</dbReference>
<dbReference type="InterPro" id="IPR019942">
    <property type="entry name" value="DapL/ALD1"/>
</dbReference>
<reference evidence="6" key="3">
    <citation type="submission" date="2021-05" db="UniProtKB">
        <authorList>
            <consortium name="EnsemblPlants"/>
        </authorList>
    </citation>
    <scope>IDENTIFICATION</scope>
    <source>
        <strain evidence="6">cv. B73</strain>
    </source>
</reference>
<dbReference type="EnsemblPlants" id="Zm00001eb421210_T001">
    <property type="protein sequence ID" value="Zm00001eb421210_P001"/>
    <property type="gene ID" value="Zm00001eb421210"/>
</dbReference>
<feature type="region of interest" description="Disordered" evidence="5">
    <location>
        <begin position="1"/>
        <end position="118"/>
    </location>
</feature>
<feature type="compositionally biased region" description="Low complexity" evidence="5">
    <location>
        <begin position="40"/>
        <end position="55"/>
    </location>
</feature>
<evidence type="ECO:0000313" key="7">
    <source>
        <dbReference type="Proteomes" id="UP000007305"/>
    </source>
</evidence>
<dbReference type="InterPro" id="IPR015424">
    <property type="entry name" value="PyrdxlP-dep_Trfase"/>
</dbReference>
<evidence type="ECO:0000313" key="6">
    <source>
        <dbReference type="EnsemblPlants" id="Zm00001eb421210_P001"/>
    </source>
</evidence>
<dbReference type="Gramene" id="Zm00001eb421210_T001">
    <property type="protein sequence ID" value="Zm00001eb421210_P001"/>
    <property type="gene ID" value="Zm00001eb421210"/>
</dbReference>
<feature type="compositionally biased region" description="Low complexity" evidence="5">
    <location>
        <begin position="1"/>
        <end position="32"/>
    </location>
</feature>
<feature type="compositionally biased region" description="Low complexity" evidence="5">
    <location>
        <begin position="156"/>
        <end position="180"/>
    </location>
</feature>
<evidence type="ECO:0000256" key="2">
    <source>
        <dbReference type="ARBA" id="ARBA00022576"/>
    </source>
</evidence>
<dbReference type="SUPFAM" id="SSF53383">
    <property type="entry name" value="PLP-dependent transferases"/>
    <property type="match status" value="1"/>
</dbReference>
<accession>A0A804RM71</accession>
<evidence type="ECO:0000256" key="3">
    <source>
        <dbReference type="ARBA" id="ARBA00022679"/>
    </source>
</evidence>
<keyword evidence="7" id="KW-1185">Reference proteome</keyword>
<reference evidence="6" key="2">
    <citation type="submission" date="2019-07" db="EMBL/GenBank/DDBJ databases">
        <authorList>
            <person name="Seetharam A."/>
            <person name="Woodhouse M."/>
            <person name="Cannon E."/>
        </authorList>
    </citation>
    <scope>NUCLEOTIDE SEQUENCE [LARGE SCALE GENOMIC DNA]</scope>
    <source>
        <strain evidence="6">cv. B73</strain>
    </source>
</reference>
<evidence type="ECO:0000256" key="5">
    <source>
        <dbReference type="SAM" id="MobiDB-lite"/>
    </source>
</evidence>
<dbReference type="GO" id="GO:0008483">
    <property type="term" value="F:transaminase activity"/>
    <property type="evidence" value="ECO:0007669"/>
    <property type="project" value="UniProtKB-KW"/>
</dbReference>
<organism evidence="6 7">
    <name type="scientific">Zea mays</name>
    <name type="common">Maize</name>
    <dbReference type="NCBI Taxonomy" id="4577"/>
    <lineage>
        <taxon>Eukaryota</taxon>
        <taxon>Viridiplantae</taxon>
        <taxon>Streptophyta</taxon>
        <taxon>Embryophyta</taxon>
        <taxon>Tracheophyta</taxon>
        <taxon>Spermatophyta</taxon>
        <taxon>Magnoliopsida</taxon>
        <taxon>Liliopsida</taxon>
        <taxon>Poales</taxon>
        <taxon>Poaceae</taxon>
        <taxon>PACMAD clade</taxon>
        <taxon>Panicoideae</taxon>
        <taxon>Andropogonodae</taxon>
        <taxon>Andropogoneae</taxon>
        <taxon>Tripsacinae</taxon>
        <taxon>Zea</taxon>
    </lineage>
</organism>
<sequence>MPTTSTSSPTTTASTAPPAPPFTHTTSTSPDSAHARLQRRAGSGSATAATSPRAACPGIKLGSPSSSPTDSLAPERTPSAPPRYRPIQAPPPPPMGDVHDPASFSPLSSDAGLSPHFPPALADAGAGALDLSFTSTASASTSSFTTATTFSARSSLSLPSFSSSTSLSPRPHSSSASLARQRPAHALSTIDSNSGYGAEQGEKKLRAAIAATYYTDLGIEDSDIFVSDGAKCNISRLQVLFGSNVTIVVQDPSYPAYVDSSVITGQTGLYQQDVQEIVWSFYTLFSACQYLADEASSLPSEQKEPRLYKQHVDSLHQLFIYVSGHIEDWDQINLARAEGRLFNKLKWPNDPKLKDLIKRFVFTPYYSEIVLYNMAELQKKNEDGITTLFYLQKIYPGRRERENRGDTEIGGQKGAAQDYSEDVINGDLCEQYPSLPADMQRKIVDQLDRTPTPAALLGEDCQGGRLEQARAALISDRA</sequence>
<dbReference type="PANTHER" id="PTHR43144">
    <property type="entry name" value="AMINOTRANSFERASE"/>
    <property type="match status" value="1"/>
</dbReference>
<keyword evidence="3" id="KW-0808">Transferase</keyword>
<feature type="compositionally biased region" description="Pro residues" evidence="5">
    <location>
        <begin position="79"/>
        <end position="95"/>
    </location>
</feature>
<name>A0A804RM71_MAIZE</name>
<feature type="region of interest" description="Disordered" evidence="5">
    <location>
        <begin position="156"/>
        <end position="184"/>
    </location>
</feature>
<dbReference type="InParanoid" id="A0A804RM71"/>
<keyword evidence="2" id="KW-0032">Aminotransferase</keyword>
<comment type="cofactor">
    <cofactor evidence="1">
        <name>pyridoxal 5'-phosphate</name>
        <dbReference type="ChEBI" id="CHEBI:597326"/>
    </cofactor>
</comment>
<proteinExistence type="predicted"/>
<protein>
    <recommendedName>
        <fullName evidence="8">LL-diaminopimelate aminotransferase chloroplastic</fullName>
    </recommendedName>
</protein>
<reference evidence="7" key="1">
    <citation type="journal article" date="2009" name="Science">
        <title>The B73 maize genome: complexity, diversity, and dynamics.</title>
        <authorList>
            <person name="Schnable P.S."/>
            <person name="Ware D."/>
            <person name="Fulton R.S."/>
            <person name="Stein J.C."/>
            <person name="Wei F."/>
            <person name="Pasternak S."/>
            <person name="Liang C."/>
            <person name="Zhang J."/>
            <person name="Fulton L."/>
            <person name="Graves T.A."/>
            <person name="Minx P."/>
            <person name="Reily A.D."/>
            <person name="Courtney L."/>
            <person name="Kruchowski S.S."/>
            <person name="Tomlinson C."/>
            <person name="Strong C."/>
            <person name="Delehaunty K."/>
            <person name="Fronick C."/>
            <person name="Courtney B."/>
            <person name="Rock S.M."/>
            <person name="Belter E."/>
            <person name="Du F."/>
            <person name="Kim K."/>
            <person name="Abbott R.M."/>
            <person name="Cotton M."/>
            <person name="Levy A."/>
            <person name="Marchetto P."/>
            <person name="Ochoa K."/>
            <person name="Jackson S.M."/>
            <person name="Gillam B."/>
            <person name="Chen W."/>
            <person name="Yan L."/>
            <person name="Higginbotham J."/>
            <person name="Cardenas M."/>
            <person name="Waligorski J."/>
            <person name="Applebaum E."/>
            <person name="Phelps L."/>
            <person name="Falcone J."/>
            <person name="Kanchi K."/>
            <person name="Thane T."/>
            <person name="Scimone A."/>
            <person name="Thane N."/>
            <person name="Henke J."/>
            <person name="Wang T."/>
            <person name="Ruppert J."/>
            <person name="Shah N."/>
            <person name="Rotter K."/>
            <person name="Hodges J."/>
            <person name="Ingenthron E."/>
            <person name="Cordes M."/>
            <person name="Kohlberg S."/>
            <person name="Sgro J."/>
            <person name="Delgado B."/>
            <person name="Mead K."/>
            <person name="Chinwalla A."/>
            <person name="Leonard S."/>
            <person name="Crouse K."/>
            <person name="Collura K."/>
            <person name="Kudrna D."/>
            <person name="Currie J."/>
            <person name="He R."/>
            <person name="Angelova A."/>
            <person name="Rajasekar S."/>
            <person name="Mueller T."/>
            <person name="Lomeli R."/>
            <person name="Scara G."/>
            <person name="Ko A."/>
            <person name="Delaney K."/>
            <person name="Wissotski M."/>
            <person name="Lopez G."/>
            <person name="Campos D."/>
            <person name="Braidotti M."/>
            <person name="Ashley E."/>
            <person name="Golser W."/>
            <person name="Kim H."/>
            <person name="Lee S."/>
            <person name="Lin J."/>
            <person name="Dujmic Z."/>
            <person name="Kim W."/>
            <person name="Talag J."/>
            <person name="Zuccolo A."/>
            <person name="Fan C."/>
            <person name="Sebastian A."/>
            <person name="Kramer M."/>
            <person name="Spiegel L."/>
            <person name="Nascimento L."/>
            <person name="Zutavern T."/>
            <person name="Miller B."/>
            <person name="Ambroise C."/>
            <person name="Muller S."/>
            <person name="Spooner W."/>
            <person name="Narechania A."/>
            <person name="Ren L."/>
            <person name="Wei S."/>
            <person name="Kumari S."/>
            <person name="Faga B."/>
            <person name="Levy M.J."/>
            <person name="McMahan L."/>
            <person name="Van Buren P."/>
            <person name="Vaughn M.W."/>
            <person name="Ying K."/>
            <person name="Yeh C.-T."/>
            <person name="Emrich S.J."/>
            <person name="Jia Y."/>
            <person name="Kalyanaraman A."/>
            <person name="Hsia A.-P."/>
            <person name="Barbazuk W.B."/>
            <person name="Baucom R.S."/>
            <person name="Brutnell T.P."/>
            <person name="Carpita N.C."/>
            <person name="Chaparro C."/>
            <person name="Chia J.-M."/>
            <person name="Deragon J.-M."/>
            <person name="Estill J.C."/>
            <person name="Fu Y."/>
            <person name="Jeddeloh J.A."/>
            <person name="Han Y."/>
            <person name="Lee H."/>
            <person name="Li P."/>
            <person name="Lisch D.R."/>
            <person name="Liu S."/>
            <person name="Liu Z."/>
            <person name="Nagel D.H."/>
            <person name="McCann M.C."/>
            <person name="SanMiguel P."/>
            <person name="Myers A.M."/>
            <person name="Nettleton D."/>
            <person name="Nguyen J."/>
            <person name="Penning B.W."/>
            <person name="Ponnala L."/>
            <person name="Schneider K.L."/>
            <person name="Schwartz D.C."/>
            <person name="Sharma A."/>
            <person name="Soderlund C."/>
            <person name="Springer N.M."/>
            <person name="Sun Q."/>
            <person name="Wang H."/>
            <person name="Waterman M."/>
            <person name="Westerman R."/>
            <person name="Wolfgruber T.K."/>
            <person name="Yang L."/>
            <person name="Yu Y."/>
            <person name="Zhang L."/>
            <person name="Zhou S."/>
            <person name="Zhu Q."/>
            <person name="Bennetzen J.L."/>
            <person name="Dawe R.K."/>
            <person name="Jiang J."/>
            <person name="Jiang N."/>
            <person name="Presting G.G."/>
            <person name="Wessler S.R."/>
            <person name="Aluru S."/>
            <person name="Martienssen R.A."/>
            <person name="Clifton S.W."/>
            <person name="McCombie W.R."/>
            <person name="Wing R.A."/>
            <person name="Wilson R.K."/>
        </authorList>
    </citation>
    <scope>NUCLEOTIDE SEQUENCE [LARGE SCALE GENOMIC DNA]</scope>
    <source>
        <strain evidence="7">cv. B73</strain>
    </source>
</reference>
<evidence type="ECO:0000256" key="1">
    <source>
        <dbReference type="ARBA" id="ARBA00001933"/>
    </source>
</evidence>
<dbReference type="AlphaFoldDB" id="A0A804RM71"/>
<evidence type="ECO:0008006" key="8">
    <source>
        <dbReference type="Google" id="ProtNLM"/>
    </source>
</evidence>
<keyword evidence="4" id="KW-0663">Pyridoxal phosphate</keyword>
<dbReference type="Proteomes" id="UP000007305">
    <property type="component" value="Chromosome 10"/>
</dbReference>